<name>R0LAF9_ANAPL</name>
<dbReference type="EMBL" id="KB743729">
    <property type="protein sequence ID" value="EOA97267.1"/>
    <property type="molecule type" value="Genomic_DNA"/>
</dbReference>
<dbReference type="AlphaFoldDB" id="R0LAF9"/>
<dbReference type="InterPro" id="IPR023214">
    <property type="entry name" value="HAD_sf"/>
</dbReference>
<accession>R0LAF9</accession>
<comment type="similarity">
    <text evidence="1">Belongs to the 5'(3')-deoxyribonucleotidase family.</text>
</comment>
<dbReference type="PANTHER" id="PTHR12103:SF38">
    <property type="entry name" value="5'-NUCLEOTIDASE DOMAIN-CONTAINING PROTEIN 1"/>
    <property type="match status" value="1"/>
</dbReference>
<dbReference type="Proteomes" id="UP000296049">
    <property type="component" value="Unassembled WGS sequence"/>
</dbReference>
<evidence type="ECO:0000256" key="4">
    <source>
        <dbReference type="ARBA" id="ARBA00022842"/>
    </source>
</evidence>
<evidence type="ECO:0000256" key="1">
    <source>
        <dbReference type="ARBA" id="ARBA00009589"/>
    </source>
</evidence>
<reference evidence="6" key="1">
    <citation type="journal article" date="2013" name="Nat. Genet.">
        <title>The duck genome and transcriptome provide insight into an avian influenza virus reservoir species.</title>
        <authorList>
            <person name="Huang Y."/>
            <person name="Li Y."/>
            <person name="Burt D.W."/>
            <person name="Chen H."/>
            <person name="Zhang Y."/>
            <person name="Qian W."/>
            <person name="Kim H."/>
            <person name="Gan S."/>
            <person name="Zhao Y."/>
            <person name="Li J."/>
            <person name="Yi K."/>
            <person name="Feng H."/>
            <person name="Zhu P."/>
            <person name="Li B."/>
            <person name="Liu Q."/>
            <person name="Fairley S."/>
            <person name="Magor K.E."/>
            <person name="Du Z."/>
            <person name="Hu X."/>
            <person name="Goodman L."/>
            <person name="Tafer H."/>
            <person name="Vignal A."/>
            <person name="Lee T."/>
            <person name="Kim K.W."/>
            <person name="Sheng Z."/>
            <person name="An Y."/>
            <person name="Searle S."/>
            <person name="Herrero J."/>
            <person name="Groenen M.A."/>
            <person name="Crooijmans R.P."/>
            <person name="Faraut T."/>
            <person name="Cai Q."/>
            <person name="Webster R.G."/>
            <person name="Aldridge J.R."/>
            <person name="Warren W.C."/>
            <person name="Bartschat S."/>
            <person name="Kehr S."/>
            <person name="Marz M."/>
            <person name="Stadler P.F."/>
            <person name="Smith J."/>
            <person name="Kraus R.H."/>
            <person name="Zhao Y."/>
            <person name="Ren L."/>
            <person name="Fei J."/>
            <person name="Morisson M."/>
            <person name="Kaiser P."/>
            <person name="Griffin D.K."/>
            <person name="Rao M."/>
            <person name="Pitel F."/>
            <person name="Wang J."/>
            <person name="Li N."/>
        </authorList>
    </citation>
    <scope>NUCLEOTIDE SEQUENCE [LARGE SCALE GENOMIC DNA]</scope>
</reference>
<keyword evidence="3" id="KW-0378">Hydrolase</keyword>
<evidence type="ECO:0000256" key="2">
    <source>
        <dbReference type="ARBA" id="ARBA00022723"/>
    </source>
</evidence>
<dbReference type="Gene3D" id="3.40.50.1000">
    <property type="entry name" value="HAD superfamily/HAD-like"/>
    <property type="match status" value="1"/>
</dbReference>
<proteinExistence type="inferred from homology"/>
<sequence length="89" mass="10468">MYFPEVKNHPDKYLQRCPESVKKWLKQLKSAGKILLLITSSHSDYCRLLCEYILGNDFEEYFDIVITNALKPGFFSHTPNQRPFRTLGK</sequence>
<dbReference type="PANTHER" id="PTHR12103">
    <property type="entry name" value="5'-NUCLEOTIDASE DOMAIN-CONTAINING"/>
    <property type="match status" value="1"/>
</dbReference>
<gene>
    <name evidence="5" type="ORF">Anapl_13842</name>
</gene>
<dbReference type="GO" id="GO:0046872">
    <property type="term" value="F:metal ion binding"/>
    <property type="evidence" value="ECO:0007669"/>
    <property type="project" value="UniProtKB-KW"/>
</dbReference>
<dbReference type="SUPFAM" id="SSF56784">
    <property type="entry name" value="HAD-like"/>
    <property type="match status" value="1"/>
</dbReference>
<keyword evidence="2" id="KW-0479">Metal-binding</keyword>
<keyword evidence="6" id="KW-1185">Reference proteome</keyword>
<dbReference type="InterPro" id="IPR008380">
    <property type="entry name" value="HAD-SF_hydro_IG_5-nucl"/>
</dbReference>
<dbReference type="InterPro" id="IPR036412">
    <property type="entry name" value="HAD-like_sf"/>
</dbReference>
<evidence type="ECO:0000313" key="6">
    <source>
        <dbReference type="Proteomes" id="UP000296049"/>
    </source>
</evidence>
<organism evidence="5 6">
    <name type="scientific">Anas platyrhynchos</name>
    <name type="common">Mallard</name>
    <name type="synonym">Anas boschas</name>
    <dbReference type="NCBI Taxonomy" id="8839"/>
    <lineage>
        <taxon>Eukaryota</taxon>
        <taxon>Metazoa</taxon>
        <taxon>Chordata</taxon>
        <taxon>Craniata</taxon>
        <taxon>Vertebrata</taxon>
        <taxon>Euteleostomi</taxon>
        <taxon>Archelosauria</taxon>
        <taxon>Archosauria</taxon>
        <taxon>Dinosauria</taxon>
        <taxon>Saurischia</taxon>
        <taxon>Theropoda</taxon>
        <taxon>Coelurosauria</taxon>
        <taxon>Aves</taxon>
        <taxon>Neognathae</taxon>
        <taxon>Galloanserae</taxon>
        <taxon>Anseriformes</taxon>
        <taxon>Anatidae</taxon>
        <taxon>Anatinae</taxon>
        <taxon>Anas</taxon>
    </lineage>
</organism>
<protein>
    <submittedName>
        <fullName evidence="5">5'-nucleotidase domain-containing protein 1</fullName>
    </submittedName>
</protein>
<dbReference type="GO" id="GO:0008253">
    <property type="term" value="F:5'-nucleotidase activity"/>
    <property type="evidence" value="ECO:0007669"/>
    <property type="project" value="TreeGrafter"/>
</dbReference>
<evidence type="ECO:0000313" key="5">
    <source>
        <dbReference type="EMBL" id="EOA97267.1"/>
    </source>
</evidence>
<keyword evidence="4" id="KW-0460">Magnesium</keyword>
<dbReference type="Pfam" id="PF05761">
    <property type="entry name" value="5_nucleotid"/>
    <property type="match status" value="1"/>
</dbReference>
<evidence type="ECO:0000256" key="3">
    <source>
        <dbReference type="ARBA" id="ARBA00022801"/>
    </source>
</evidence>